<dbReference type="AlphaFoldDB" id="A0A3P6EWZ1"/>
<protein>
    <submittedName>
        <fullName evidence="1">Uncharacterized protein</fullName>
    </submittedName>
</protein>
<name>A0A3P6EWZ1_BRAOL</name>
<sequence length="97" mass="11081">MGANFDARPHPWVTNITTDEIHSGDLLAISKIRGRWGDSDGKLWVGESGNENEKGEDVIAVLPWEEWWEFEQTKDDANPHIALLPLHPDYRARFNVT</sequence>
<dbReference type="PANTHER" id="PTHR31354">
    <property type="entry name" value="OS01G0793500 PROTEIN"/>
    <property type="match status" value="1"/>
</dbReference>
<organism evidence="1">
    <name type="scientific">Brassica oleracea</name>
    <name type="common">Wild cabbage</name>
    <dbReference type="NCBI Taxonomy" id="3712"/>
    <lineage>
        <taxon>Eukaryota</taxon>
        <taxon>Viridiplantae</taxon>
        <taxon>Streptophyta</taxon>
        <taxon>Embryophyta</taxon>
        <taxon>Tracheophyta</taxon>
        <taxon>Spermatophyta</taxon>
        <taxon>Magnoliopsida</taxon>
        <taxon>eudicotyledons</taxon>
        <taxon>Gunneridae</taxon>
        <taxon>Pentapetalae</taxon>
        <taxon>rosids</taxon>
        <taxon>malvids</taxon>
        <taxon>Brassicales</taxon>
        <taxon>Brassicaceae</taxon>
        <taxon>Brassiceae</taxon>
        <taxon>Brassica</taxon>
    </lineage>
</organism>
<evidence type="ECO:0000313" key="1">
    <source>
        <dbReference type="EMBL" id="VDD49863.1"/>
    </source>
</evidence>
<reference evidence="1" key="1">
    <citation type="submission" date="2018-11" db="EMBL/GenBank/DDBJ databases">
        <authorList>
            <consortium name="Genoscope - CEA"/>
            <person name="William W."/>
        </authorList>
    </citation>
    <scope>NUCLEOTIDE SEQUENCE</scope>
</reference>
<dbReference type="EMBL" id="LR031878">
    <property type="protein sequence ID" value="VDD49863.1"/>
    <property type="molecule type" value="Genomic_DNA"/>
</dbReference>
<dbReference type="PANTHER" id="PTHR31354:SF2">
    <property type="entry name" value="OS01G0793500 PROTEIN"/>
    <property type="match status" value="1"/>
</dbReference>
<accession>A0A3P6EWZ1</accession>
<proteinExistence type="predicted"/>
<gene>
    <name evidence="1" type="ORF">BOLC1T02252H</name>
</gene>